<dbReference type="Pfam" id="PF13246">
    <property type="entry name" value="Cation_ATPase"/>
    <property type="match status" value="1"/>
</dbReference>
<organism evidence="10 11">
    <name type="scientific">Blattamonas nauphoetae</name>
    <dbReference type="NCBI Taxonomy" id="2049346"/>
    <lineage>
        <taxon>Eukaryota</taxon>
        <taxon>Metamonada</taxon>
        <taxon>Preaxostyla</taxon>
        <taxon>Oxymonadida</taxon>
        <taxon>Blattamonas</taxon>
    </lineage>
</organism>
<dbReference type="Pfam" id="PF00689">
    <property type="entry name" value="Cation_ATPase_C"/>
    <property type="match status" value="1"/>
</dbReference>
<dbReference type="SUPFAM" id="SSF81665">
    <property type="entry name" value="Calcium ATPase, transmembrane domain M"/>
    <property type="match status" value="1"/>
</dbReference>
<evidence type="ECO:0000256" key="4">
    <source>
        <dbReference type="ARBA" id="ARBA00022842"/>
    </source>
</evidence>
<proteinExistence type="predicted"/>
<dbReference type="PANTHER" id="PTHR24093:SF506">
    <property type="entry name" value="CATION-TRANSPORTING ATPASE PMA1"/>
    <property type="match status" value="1"/>
</dbReference>
<evidence type="ECO:0000256" key="8">
    <source>
        <dbReference type="SAM" id="Phobius"/>
    </source>
</evidence>
<dbReference type="PANTHER" id="PTHR24093">
    <property type="entry name" value="CATION TRANSPORTING ATPASE"/>
    <property type="match status" value="1"/>
</dbReference>
<keyword evidence="3" id="KW-0479">Metal-binding</keyword>
<keyword evidence="2 8" id="KW-0812">Transmembrane</keyword>
<feature type="domain" description="Cation-transporting P-type ATPase C-terminal" evidence="9">
    <location>
        <begin position="490"/>
        <end position="604"/>
    </location>
</feature>
<accession>A0ABQ9WUB9</accession>
<evidence type="ECO:0000256" key="3">
    <source>
        <dbReference type="ARBA" id="ARBA00022723"/>
    </source>
</evidence>
<evidence type="ECO:0000256" key="5">
    <source>
        <dbReference type="ARBA" id="ARBA00022989"/>
    </source>
</evidence>
<dbReference type="InterPro" id="IPR006068">
    <property type="entry name" value="ATPase_P-typ_cation-transptr_C"/>
</dbReference>
<feature type="compositionally biased region" description="Basic and acidic residues" evidence="7">
    <location>
        <begin position="649"/>
        <end position="660"/>
    </location>
</feature>
<evidence type="ECO:0000259" key="9">
    <source>
        <dbReference type="Pfam" id="PF00689"/>
    </source>
</evidence>
<name>A0ABQ9WUB9_9EUKA</name>
<sequence>MVKQKALIRSMPAVETTGAVSVICSHKTGTLTTNQMTAGSILTFPQKFQVSGTGYDPVDGYTVTIQSGTEAGKKLHKQQMQFEQWKKDNAEYMPLQGFDVNAKPDVVNNPRKSLDPRLQKTSVLTSQLLRCAVLCNDSVIVHNQEDRLAVQGDSTEGSLFPLAVRIGMNTNEATRKNKRMHVIPFESDYGFMATANDCPVTDYSSVEEKASGDKTNHMIFLKGAPEKVFNLCKFQANVNDEGEVVVEEMNKQFWLDEREQIVETEKRRHDEIDGEKTVAAEEPKLKKGEPLNFEDITKDFIMLGVVGIFDPPRKESKRAIRNYRRARIKVVMITGDHAKTAGAIGALLGLNPTTVKTSIDLKEMSDETLKEICETTEIYARATPADKLRIVQALQSNGHIVAMTGDGVNDAPALKQAHAGIAMGINGTEVAKEASKLVLLDDNFATIVKAVEEGRKVYDSLKRSITYILPTNMAEGMSLFIAAFISWVPPITPLQILWINSITSVALSSLIPFQRGEHNVLNRPPRDTKKMLLTSTILIRTVYIGLFITSMIIVYFYLMTEEPDPLDPETRRHSAMAVNTIVLCEIAFLLNSVYLKDSSVTPRVFRDVGCLRWSQSSSPSSAKRKALKATDGAAVVHEIPDDESVSDEEGGRRKKEEDNCPQRNACSVCPVRREPSTPSCQLGN</sequence>
<evidence type="ECO:0000256" key="6">
    <source>
        <dbReference type="ARBA" id="ARBA00023136"/>
    </source>
</evidence>
<comment type="subcellular location">
    <subcellularLocation>
        <location evidence="1">Membrane</location>
    </subcellularLocation>
</comment>
<dbReference type="InterPro" id="IPR023214">
    <property type="entry name" value="HAD_sf"/>
</dbReference>
<dbReference type="PRINTS" id="PR00120">
    <property type="entry name" value="HATPASE"/>
</dbReference>
<dbReference type="SUPFAM" id="SSF56784">
    <property type="entry name" value="HAD-like"/>
    <property type="match status" value="1"/>
</dbReference>
<feature type="transmembrane region" description="Helical" evidence="8">
    <location>
        <begin position="577"/>
        <end position="595"/>
    </location>
</feature>
<dbReference type="Proteomes" id="UP001281761">
    <property type="component" value="Unassembled WGS sequence"/>
</dbReference>
<evidence type="ECO:0000256" key="7">
    <source>
        <dbReference type="SAM" id="MobiDB-lite"/>
    </source>
</evidence>
<feature type="transmembrane region" description="Helical" evidence="8">
    <location>
        <begin position="465"/>
        <end position="488"/>
    </location>
</feature>
<feature type="transmembrane region" description="Helical" evidence="8">
    <location>
        <begin position="532"/>
        <end position="557"/>
    </location>
</feature>
<evidence type="ECO:0000256" key="2">
    <source>
        <dbReference type="ARBA" id="ARBA00022692"/>
    </source>
</evidence>
<keyword evidence="6 8" id="KW-0472">Membrane</keyword>
<dbReference type="Gene3D" id="1.20.1110.10">
    <property type="entry name" value="Calcium-transporting ATPase, transmembrane domain"/>
    <property type="match status" value="1"/>
</dbReference>
<dbReference type="InterPro" id="IPR023298">
    <property type="entry name" value="ATPase_P-typ_TM_dom_sf"/>
</dbReference>
<dbReference type="EMBL" id="JARBJD010000364">
    <property type="protein sequence ID" value="KAK2943095.1"/>
    <property type="molecule type" value="Genomic_DNA"/>
</dbReference>
<dbReference type="NCBIfam" id="TIGR01494">
    <property type="entry name" value="ATPase_P-type"/>
    <property type="match status" value="1"/>
</dbReference>
<keyword evidence="5 8" id="KW-1133">Transmembrane helix</keyword>
<dbReference type="InterPro" id="IPR001757">
    <property type="entry name" value="P_typ_ATPase"/>
</dbReference>
<gene>
    <name evidence="10" type="ORF">BLNAU_22004</name>
</gene>
<protein>
    <submittedName>
        <fullName evidence="10">Cation-transporting ATPase pma1</fullName>
    </submittedName>
</protein>
<dbReference type="PRINTS" id="PR00119">
    <property type="entry name" value="CATATPASE"/>
</dbReference>
<evidence type="ECO:0000256" key="1">
    <source>
        <dbReference type="ARBA" id="ARBA00004370"/>
    </source>
</evidence>
<evidence type="ECO:0000313" key="10">
    <source>
        <dbReference type="EMBL" id="KAK2943095.1"/>
    </source>
</evidence>
<reference evidence="10 11" key="1">
    <citation type="journal article" date="2022" name="bioRxiv">
        <title>Genomics of Preaxostyla Flagellates Illuminates Evolutionary Transitions and the Path Towards Mitochondrial Loss.</title>
        <authorList>
            <person name="Novak L.V.F."/>
            <person name="Treitli S.C."/>
            <person name="Pyrih J."/>
            <person name="Halakuc P."/>
            <person name="Pipaliya S.V."/>
            <person name="Vacek V."/>
            <person name="Brzon O."/>
            <person name="Soukal P."/>
            <person name="Eme L."/>
            <person name="Dacks J.B."/>
            <person name="Karnkowska A."/>
            <person name="Elias M."/>
            <person name="Hampl V."/>
        </authorList>
    </citation>
    <scope>NUCLEOTIDE SEQUENCE [LARGE SCALE GENOMIC DNA]</scope>
    <source>
        <strain evidence="10">NAU3</strain>
        <tissue evidence="10">Gut</tissue>
    </source>
</reference>
<keyword evidence="4" id="KW-0460">Magnesium</keyword>
<dbReference type="InterPro" id="IPR036412">
    <property type="entry name" value="HAD-like_sf"/>
</dbReference>
<dbReference type="InterPro" id="IPR023299">
    <property type="entry name" value="ATPase_P-typ_cyto_dom_N"/>
</dbReference>
<keyword evidence="11" id="KW-1185">Reference proteome</keyword>
<dbReference type="Gene3D" id="3.40.1110.10">
    <property type="entry name" value="Calcium-transporting ATPase, cytoplasmic domain N"/>
    <property type="match status" value="1"/>
</dbReference>
<evidence type="ECO:0000313" key="11">
    <source>
        <dbReference type="Proteomes" id="UP001281761"/>
    </source>
</evidence>
<dbReference type="Gene3D" id="3.40.50.1000">
    <property type="entry name" value="HAD superfamily/HAD-like"/>
    <property type="match status" value="1"/>
</dbReference>
<comment type="caution">
    <text evidence="10">The sequence shown here is derived from an EMBL/GenBank/DDBJ whole genome shotgun (WGS) entry which is preliminary data.</text>
</comment>
<feature type="region of interest" description="Disordered" evidence="7">
    <location>
        <begin position="614"/>
        <end position="664"/>
    </location>
</feature>
<feature type="transmembrane region" description="Helical" evidence="8">
    <location>
        <begin position="494"/>
        <end position="511"/>
    </location>
</feature>
<dbReference type="SUPFAM" id="SSF81660">
    <property type="entry name" value="Metal cation-transporting ATPase, ATP-binding domain N"/>
    <property type="match status" value="1"/>
</dbReference>